<evidence type="ECO:0000313" key="3">
    <source>
        <dbReference type="Proteomes" id="UP001211065"/>
    </source>
</evidence>
<accession>A0AAD5XRR3</accession>
<dbReference type="AlphaFoldDB" id="A0AAD5XRR3"/>
<feature type="compositionally biased region" description="Basic residues" evidence="1">
    <location>
        <begin position="42"/>
        <end position="52"/>
    </location>
</feature>
<gene>
    <name evidence="2" type="ORF">HK099_003191</name>
</gene>
<dbReference type="EMBL" id="JADGJW010002123">
    <property type="protein sequence ID" value="KAJ3199398.1"/>
    <property type="molecule type" value="Genomic_DNA"/>
</dbReference>
<organism evidence="2 3">
    <name type="scientific">Clydaea vesicula</name>
    <dbReference type="NCBI Taxonomy" id="447962"/>
    <lineage>
        <taxon>Eukaryota</taxon>
        <taxon>Fungi</taxon>
        <taxon>Fungi incertae sedis</taxon>
        <taxon>Chytridiomycota</taxon>
        <taxon>Chytridiomycota incertae sedis</taxon>
        <taxon>Chytridiomycetes</taxon>
        <taxon>Lobulomycetales</taxon>
        <taxon>Lobulomycetaceae</taxon>
        <taxon>Clydaea</taxon>
    </lineage>
</organism>
<evidence type="ECO:0000313" key="2">
    <source>
        <dbReference type="EMBL" id="KAJ3199398.1"/>
    </source>
</evidence>
<evidence type="ECO:0000256" key="1">
    <source>
        <dbReference type="SAM" id="MobiDB-lite"/>
    </source>
</evidence>
<dbReference type="Proteomes" id="UP001211065">
    <property type="component" value="Unassembled WGS sequence"/>
</dbReference>
<dbReference type="PANTHER" id="PTHR46203">
    <property type="entry name" value="PROBABLE PEPTIDE CHAIN RELEASE FACTOR C12ORF65"/>
    <property type="match status" value="1"/>
</dbReference>
<proteinExistence type="predicted"/>
<protein>
    <submittedName>
        <fullName evidence="2">Uncharacterized protein</fullName>
    </submittedName>
</protein>
<dbReference type="InterPro" id="IPR052405">
    <property type="entry name" value="Mito_Transl_Release_Factor"/>
</dbReference>
<sequence>GVITYRFREQDLNRIEARKLLKIKLDEFYNKENSISSIKIKKMQLKKKRKEKRSKEKYGANQKDEE</sequence>
<dbReference type="PANTHER" id="PTHR46203:SF1">
    <property type="entry name" value="MITOCHONDRIAL TRANSLATION RELEASE FACTOR IN RESCUE"/>
    <property type="match status" value="1"/>
</dbReference>
<keyword evidence="3" id="KW-1185">Reference proteome</keyword>
<reference evidence="2" key="1">
    <citation type="submission" date="2020-05" db="EMBL/GenBank/DDBJ databases">
        <title>Phylogenomic resolution of chytrid fungi.</title>
        <authorList>
            <person name="Stajich J.E."/>
            <person name="Amses K."/>
            <person name="Simmons R."/>
            <person name="Seto K."/>
            <person name="Myers J."/>
            <person name="Bonds A."/>
            <person name="Quandt C.A."/>
            <person name="Barry K."/>
            <person name="Liu P."/>
            <person name="Grigoriev I."/>
            <person name="Longcore J.E."/>
            <person name="James T.Y."/>
        </authorList>
    </citation>
    <scope>NUCLEOTIDE SEQUENCE</scope>
    <source>
        <strain evidence="2">JEL0476</strain>
    </source>
</reference>
<feature type="region of interest" description="Disordered" evidence="1">
    <location>
        <begin position="42"/>
        <end position="66"/>
    </location>
</feature>
<name>A0AAD5XRR3_9FUNG</name>
<feature type="non-terminal residue" evidence="2">
    <location>
        <position position="1"/>
    </location>
</feature>
<comment type="caution">
    <text evidence="2">The sequence shown here is derived from an EMBL/GenBank/DDBJ whole genome shotgun (WGS) entry which is preliminary data.</text>
</comment>